<feature type="compositionally biased region" description="Basic and acidic residues" evidence="2">
    <location>
        <begin position="353"/>
        <end position="369"/>
    </location>
</feature>
<feature type="region of interest" description="Disordered" evidence="2">
    <location>
        <begin position="382"/>
        <end position="412"/>
    </location>
</feature>
<feature type="region of interest" description="Disordered" evidence="2">
    <location>
        <begin position="342"/>
        <end position="369"/>
    </location>
</feature>
<evidence type="ECO:0000256" key="2">
    <source>
        <dbReference type="SAM" id="MobiDB-lite"/>
    </source>
</evidence>
<dbReference type="AlphaFoldDB" id="A0AAW6R8Q6"/>
<evidence type="ECO:0000256" key="1">
    <source>
        <dbReference type="SAM" id="Coils"/>
    </source>
</evidence>
<feature type="coiled-coil region" evidence="1">
    <location>
        <begin position="468"/>
        <end position="509"/>
    </location>
</feature>
<proteinExistence type="predicted"/>
<organism evidence="3">
    <name type="scientific">Gordonia rubripertincta</name>
    <name type="common">Rhodococcus corallinus</name>
    <dbReference type="NCBI Taxonomy" id="36822"/>
    <lineage>
        <taxon>Bacteria</taxon>
        <taxon>Bacillati</taxon>
        <taxon>Actinomycetota</taxon>
        <taxon>Actinomycetes</taxon>
        <taxon>Mycobacteriales</taxon>
        <taxon>Gordoniaceae</taxon>
        <taxon>Gordonia</taxon>
    </lineage>
</organism>
<sequence length="562" mass="66426">MIHGSLDDGRYVTLKFAADSDDVLVALGHLSDIQPWNDHVHIWRGSDGKLDHHDRRWSAAIFPSTPGKDEQKSTRNEYNRTAALQLENLVKQARATAATTDWRAGKETMDSLRHQWNSVWRDPRYTFRPGTIDYAERDRLRREFREAQDTFFENRRQANERRQRDQQHALERREGIVAEAHRLAASTDWKATAARLQKLDQEWKAAGSCRREDNDRLWQEFKSAKDSFYAKRTAFFETRDRDSERAKRAKEDLVREAERLVSSTDWKATGDQFRRLQERWKATGHCKKNDSDRLWQQFSGARDKFNRNREKHFENVKADQAKAVRAKQSLVSEAQSLSRATDLRSARQSMKGLMDRWKAAPRASRTDEDKLWQQFRQAQDELRRRSDVERQNRQREQQQARSAKERLVSRAESLSNTSDFKLARQEMRTLMDEWKAAGRAERDVENQLWERFQRARDRFNQAANAAWENQKRERVSRLQDAIQRKKEALSRIENAIRSTESQLSDLYSRPKPSYKNPRRWEIASRRNEAISNKRNKLASMQGKRNDIVNALVDMEAKLRSMY</sequence>
<accession>A0AAW6R8Q6</accession>
<dbReference type="Pfam" id="PF03993">
    <property type="entry name" value="DUF349"/>
    <property type="match status" value="4"/>
</dbReference>
<keyword evidence="1" id="KW-0175">Coiled coil</keyword>
<evidence type="ECO:0000313" key="3">
    <source>
        <dbReference type="EMBL" id="MDG6780770.1"/>
    </source>
</evidence>
<dbReference type="EMBL" id="JARUXG010000003">
    <property type="protein sequence ID" value="MDG6780770.1"/>
    <property type="molecule type" value="Genomic_DNA"/>
</dbReference>
<reference evidence="3" key="1">
    <citation type="submission" date="2023-04" db="EMBL/GenBank/DDBJ databases">
        <title>Characterization and analysis of the complete genome of Gordonia rubripertincta 112, the degrader of aromatic and aliphatic compounds.</title>
        <authorList>
            <person name="Frantsuzova E."/>
            <person name="Bogun A."/>
            <person name="Delegan Y."/>
        </authorList>
    </citation>
    <scope>NUCLEOTIDE SEQUENCE</scope>
    <source>
        <strain evidence="3">112</strain>
    </source>
</reference>
<dbReference type="InterPro" id="IPR007139">
    <property type="entry name" value="DUF349"/>
</dbReference>
<comment type="caution">
    <text evidence="3">The sequence shown here is derived from an EMBL/GenBank/DDBJ whole genome shotgun (WGS) entry which is preliminary data.</text>
</comment>
<name>A0AAW6R8Q6_GORRU</name>
<gene>
    <name evidence="3" type="ORF">QBL07_07955</name>
</gene>
<protein>
    <submittedName>
        <fullName evidence="3">DUF349 domain-containing protein</fullName>
    </submittedName>
</protein>
<feature type="compositionally biased region" description="Basic and acidic residues" evidence="2">
    <location>
        <begin position="382"/>
        <end position="409"/>
    </location>
</feature>